<feature type="domain" description="4Fe-4S ferredoxin-type" evidence="6">
    <location>
        <begin position="214"/>
        <end position="243"/>
    </location>
</feature>
<evidence type="ECO:0000259" key="6">
    <source>
        <dbReference type="PROSITE" id="PS51379"/>
    </source>
</evidence>
<dbReference type="InterPro" id="IPR017900">
    <property type="entry name" value="4Fe4S_Fe_S_CS"/>
</dbReference>
<accession>A0A7K4BYP3</accession>
<dbReference type="AlphaFoldDB" id="A0A7K4BYP3"/>
<dbReference type="Proteomes" id="UP000526302">
    <property type="component" value="Unassembled WGS sequence"/>
</dbReference>
<dbReference type="GO" id="GO:0016491">
    <property type="term" value="F:oxidoreductase activity"/>
    <property type="evidence" value="ECO:0007669"/>
    <property type="project" value="UniProtKB-ARBA"/>
</dbReference>
<name>A0A7K4BYP3_9ARCH</name>
<evidence type="ECO:0000313" key="8">
    <source>
        <dbReference type="Proteomes" id="UP000526302"/>
    </source>
</evidence>
<keyword evidence="3" id="KW-0677">Repeat</keyword>
<gene>
    <name evidence="7" type="ORF">GX950_00715</name>
</gene>
<keyword evidence="4" id="KW-0408">Iron</keyword>
<sequence>MSNVYFKKINSYNETENISSSAKELLKKIVKNEKIKLEKNIPLKVHFGEKGNETFIHPKNFVGIIDYLKSKKSKPFFTDTNVLYKGERTFSNTHKKIAKEHGFNQLPIKIADGDHGEKYKEINISEVNPKHFKKCNIGKTIVDAKQMIVIAHFKGHILAGYGGAIKQLSMGCAARSGKLAMHSNSKPILNSLKCKKCYTCTKHCPKNALIIDTIVPRINYDKCIGCAMCIAVCPFKAISPNWVSTMPNNFSEKLVEYAYAAQKGKKIIYFNFLFNITKNCDCDGKKMKPIAKDVGILVGTDPVAVDKASFDLLRKQERKKVFNGDYTLDYAEKIGLGKKEYKLIKLI</sequence>
<dbReference type="Gene3D" id="3.30.70.20">
    <property type="match status" value="1"/>
</dbReference>
<dbReference type="InterPro" id="IPR017896">
    <property type="entry name" value="4Fe4S_Fe-S-bd"/>
</dbReference>
<dbReference type="SUPFAM" id="SSF54862">
    <property type="entry name" value="4Fe-4S ferredoxins"/>
    <property type="match status" value="1"/>
</dbReference>
<reference evidence="7 8" key="1">
    <citation type="journal article" date="2020" name="Biotechnol. Biofuels">
        <title>New insights from the biogas microbiome by comprehensive genome-resolved metagenomics of nearly 1600 species originating from multiple anaerobic digesters.</title>
        <authorList>
            <person name="Campanaro S."/>
            <person name="Treu L."/>
            <person name="Rodriguez-R L.M."/>
            <person name="Kovalovszki A."/>
            <person name="Ziels R.M."/>
            <person name="Maus I."/>
            <person name="Zhu X."/>
            <person name="Kougias P.G."/>
            <person name="Basile A."/>
            <person name="Luo G."/>
            <person name="Schluter A."/>
            <person name="Konstantinidis K.T."/>
            <person name="Angelidaki I."/>
        </authorList>
    </citation>
    <scope>NUCLEOTIDE SEQUENCE [LARGE SCALE GENOMIC DNA]</scope>
    <source>
        <strain evidence="7">AS22ysBPME_79</strain>
    </source>
</reference>
<keyword evidence="1" id="KW-0004">4Fe-4S</keyword>
<dbReference type="Pfam" id="PF12838">
    <property type="entry name" value="Fer4_7"/>
    <property type="match status" value="1"/>
</dbReference>
<dbReference type="GO" id="GO:0051539">
    <property type="term" value="F:4 iron, 4 sulfur cluster binding"/>
    <property type="evidence" value="ECO:0007669"/>
    <property type="project" value="UniProtKB-KW"/>
</dbReference>
<keyword evidence="5" id="KW-0411">Iron-sulfur</keyword>
<dbReference type="EMBL" id="JAAZKV010000007">
    <property type="protein sequence ID" value="NMA44322.1"/>
    <property type="molecule type" value="Genomic_DNA"/>
</dbReference>
<feature type="domain" description="4Fe-4S ferredoxin-type" evidence="6">
    <location>
        <begin position="185"/>
        <end position="212"/>
    </location>
</feature>
<dbReference type="PROSITE" id="PS51379">
    <property type="entry name" value="4FE4S_FER_2"/>
    <property type="match status" value="2"/>
</dbReference>
<evidence type="ECO:0000313" key="7">
    <source>
        <dbReference type="EMBL" id="NMA44322.1"/>
    </source>
</evidence>
<dbReference type="PANTHER" id="PTHR43724">
    <property type="entry name" value="PYRUVATE SYNTHASE SUBUNIT PORD"/>
    <property type="match status" value="1"/>
</dbReference>
<dbReference type="PROSITE" id="PS00198">
    <property type="entry name" value="4FE4S_FER_1"/>
    <property type="match status" value="1"/>
</dbReference>
<evidence type="ECO:0000256" key="4">
    <source>
        <dbReference type="ARBA" id="ARBA00023004"/>
    </source>
</evidence>
<organism evidence="7 8">
    <name type="scientific">Candidatus Iainarchaeum sp</name>
    <dbReference type="NCBI Taxonomy" id="3101447"/>
    <lineage>
        <taxon>Archaea</taxon>
        <taxon>Candidatus Iainarchaeota</taxon>
        <taxon>Candidatus Iainarchaeia</taxon>
        <taxon>Candidatus Iainarchaeales</taxon>
        <taxon>Candidatus Iainarchaeaceae</taxon>
        <taxon>Candidatus Iainarchaeum</taxon>
    </lineage>
</organism>
<evidence type="ECO:0000256" key="2">
    <source>
        <dbReference type="ARBA" id="ARBA00022723"/>
    </source>
</evidence>
<evidence type="ECO:0000256" key="5">
    <source>
        <dbReference type="ARBA" id="ARBA00023014"/>
    </source>
</evidence>
<dbReference type="Pfam" id="PF04015">
    <property type="entry name" value="DUF362"/>
    <property type="match status" value="1"/>
</dbReference>
<dbReference type="InterPro" id="IPR007160">
    <property type="entry name" value="DUF362"/>
</dbReference>
<keyword evidence="2" id="KW-0479">Metal-binding</keyword>
<evidence type="ECO:0000256" key="1">
    <source>
        <dbReference type="ARBA" id="ARBA00022485"/>
    </source>
</evidence>
<comment type="caution">
    <text evidence="7">The sequence shown here is derived from an EMBL/GenBank/DDBJ whole genome shotgun (WGS) entry which is preliminary data.</text>
</comment>
<dbReference type="GO" id="GO:0046872">
    <property type="term" value="F:metal ion binding"/>
    <property type="evidence" value="ECO:0007669"/>
    <property type="project" value="UniProtKB-KW"/>
</dbReference>
<evidence type="ECO:0000256" key="3">
    <source>
        <dbReference type="ARBA" id="ARBA00022737"/>
    </source>
</evidence>
<protein>
    <submittedName>
        <fullName evidence="7">DUF362 domain-containing protein</fullName>
    </submittedName>
</protein>
<proteinExistence type="predicted"/>
<dbReference type="PANTHER" id="PTHR43724:SF1">
    <property type="entry name" value="PYRUVATE SYNTHASE SUBUNIT PORD"/>
    <property type="match status" value="1"/>
</dbReference>